<comment type="caution">
    <text evidence="3">The sequence shown here is derived from an EMBL/GenBank/DDBJ whole genome shotgun (WGS) entry which is preliminary data.</text>
</comment>
<reference evidence="3" key="1">
    <citation type="submission" date="2021-06" db="EMBL/GenBank/DDBJ databases">
        <title>Comparative genomics, transcriptomics and evolutionary studies reveal genomic signatures of adaptation to plant cell wall in hemibiotrophic fungi.</title>
        <authorList>
            <consortium name="DOE Joint Genome Institute"/>
            <person name="Baroncelli R."/>
            <person name="Diaz J.F."/>
            <person name="Benocci T."/>
            <person name="Peng M."/>
            <person name="Battaglia E."/>
            <person name="Haridas S."/>
            <person name="Andreopoulos W."/>
            <person name="Labutti K."/>
            <person name="Pangilinan J."/>
            <person name="Floch G.L."/>
            <person name="Makela M.R."/>
            <person name="Henrissat B."/>
            <person name="Grigoriev I.V."/>
            <person name="Crouch J.A."/>
            <person name="De Vries R.P."/>
            <person name="Sukno S.A."/>
            <person name="Thon M.R."/>
        </authorList>
    </citation>
    <scope>NUCLEOTIDE SEQUENCE</scope>
    <source>
        <strain evidence="3">CBS 125086</strain>
    </source>
</reference>
<keyword evidence="4" id="KW-1185">Reference proteome</keyword>
<keyword evidence="2" id="KW-0812">Transmembrane</keyword>
<proteinExistence type="predicted"/>
<keyword evidence="2" id="KW-0472">Membrane</keyword>
<dbReference type="AlphaFoldDB" id="A0AAD8PS20"/>
<keyword evidence="2" id="KW-1133">Transmembrane helix</keyword>
<dbReference type="GeneID" id="85442993"/>
<evidence type="ECO:0000313" key="3">
    <source>
        <dbReference type="EMBL" id="KAK1574639.1"/>
    </source>
</evidence>
<gene>
    <name evidence="3" type="ORF">LY79DRAFT_565722</name>
</gene>
<evidence type="ECO:0000256" key="2">
    <source>
        <dbReference type="SAM" id="Phobius"/>
    </source>
</evidence>
<dbReference type="Proteomes" id="UP001230504">
    <property type="component" value="Unassembled WGS sequence"/>
</dbReference>
<feature type="transmembrane region" description="Helical" evidence="2">
    <location>
        <begin position="46"/>
        <end position="68"/>
    </location>
</feature>
<organism evidence="3 4">
    <name type="scientific">Colletotrichum navitas</name>
    <dbReference type="NCBI Taxonomy" id="681940"/>
    <lineage>
        <taxon>Eukaryota</taxon>
        <taxon>Fungi</taxon>
        <taxon>Dikarya</taxon>
        <taxon>Ascomycota</taxon>
        <taxon>Pezizomycotina</taxon>
        <taxon>Sordariomycetes</taxon>
        <taxon>Hypocreomycetidae</taxon>
        <taxon>Glomerellales</taxon>
        <taxon>Glomerellaceae</taxon>
        <taxon>Colletotrichum</taxon>
        <taxon>Colletotrichum graminicola species complex</taxon>
    </lineage>
</organism>
<protein>
    <submittedName>
        <fullName evidence="3">Uncharacterized protein</fullName>
    </submittedName>
</protein>
<accession>A0AAD8PS20</accession>
<evidence type="ECO:0000256" key="1">
    <source>
        <dbReference type="SAM" id="MobiDB-lite"/>
    </source>
</evidence>
<name>A0AAD8PS20_9PEZI</name>
<dbReference type="EMBL" id="JAHLJV010000073">
    <property type="protein sequence ID" value="KAK1574639.1"/>
    <property type="molecule type" value="Genomic_DNA"/>
</dbReference>
<sequence>MTTPSSTMCRARPSSRISQHCVLALPTSTHDLQYHPSMIVYVRLDLWSLAWTIAGLLLLLLLCLLPVAATDKPTEDPMEKSGYRKSIHRRRRHIHNVPVPTTCSRAAHPTRPSQIVIDLASSSSDSVPVSGREKVMTRLLNADLQGAYTTDRNLHDPSSDNRFIFPAGPSPSPSTA</sequence>
<dbReference type="RefSeq" id="XP_060410137.1">
    <property type="nucleotide sequence ID" value="XM_060558753.1"/>
</dbReference>
<evidence type="ECO:0000313" key="4">
    <source>
        <dbReference type="Proteomes" id="UP001230504"/>
    </source>
</evidence>
<feature type="region of interest" description="Disordered" evidence="1">
    <location>
        <begin position="151"/>
        <end position="176"/>
    </location>
</feature>